<dbReference type="OMA" id="PYASIME"/>
<keyword evidence="2" id="KW-1133">Transmembrane helix</keyword>
<dbReference type="eggNOG" id="KOG1075">
    <property type="taxonomic scope" value="Eukaryota"/>
</dbReference>
<dbReference type="AlphaFoldDB" id="K0RYA1"/>
<dbReference type="EMBL" id="AGNL01024387">
    <property type="protein sequence ID" value="EJK58718.1"/>
    <property type="molecule type" value="Genomic_DNA"/>
</dbReference>
<dbReference type="OrthoDB" id="186626at2759"/>
<dbReference type="Proteomes" id="UP000266841">
    <property type="component" value="Unassembled WGS sequence"/>
</dbReference>
<gene>
    <name evidence="3" type="ORF">THAOC_21132</name>
</gene>
<proteinExistence type="predicted"/>
<organism evidence="3 4">
    <name type="scientific">Thalassiosira oceanica</name>
    <name type="common">Marine diatom</name>
    <dbReference type="NCBI Taxonomy" id="159749"/>
    <lineage>
        <taxon>Eukaryota</taxon>
        <taxon>Sar</taxon>
        <taxon>Stramenopiles</taxon>
        <taxon>Ochrophyta</taxon>
        <taxon>Bacillariophyta</taxon>
        <taxon>Coscinodiscophyceae</taxon>
        <taxon>Thalassiosirophycidae</taxon>
        <taxon>Thalassiosirales</taxon>
        <taxon>Thalassiosiraceae</taxon>
        <taxon>Thalassiosira</taxon>
    </lineage>
</organism>
<name>K0RYA1_THAOC</name>
<keyword evidence="1" id="KW-0175">Coiled coil</keyword>
<dbReference type="Gene3D" id="3.40.50.150">
    <property type="entry name" value="Vaccinia Virus protein VP39"/>
    <property type="match status" value="1"/>
</dbReference>
<dbReference type="Pfam" id="PF13578">
    <property type="entry name" value="Methyltransf_24"/>
    <property type="match status" value="1"/>
</dbReference>
<feature type="coiled-coil region" evidence="1">
    <location>
        <begin position="45"/>
        <end position="72"/>
    </location>
</feature>
<keyword evidence="2" id="KW-0812">Transmembrane</keyword>
<comment type="caution">
    <text evidence="3">The sequence shown here is derived from an EMBL/GenBank/DDBJ whole genome shotgun (WGS) entry which is preliminary data.</text>
</comment>
<protein>
    <submittedName>
        <fullName evidence="3">Uncharacterized protein</fullName>
    </submittedName>
</protein>
<dbReference type="PANTHER" id="PTHR37909">
    <property type="entry name" value="S-ADENOSYL-L-METHIONINE-DEPENDENT METHYLTRANSFERASES SUPERFAMILY PROTEIN"/>
    <property type="match status" value="1"/>
</dbReference>
<dbReference type="SUPFAM" id="SSF53335">
    <property type="entry name" value="S-adenosyl-L-methionine-dependent methyltransferases"/>
    <property type="match status" value="1"/>
</dbReference>
<feature type="transmembrane region" description="Helical" evidence="2">
    <location>
        <begin position="12"/>
        <end position="37"/>
    </location>
</feature>
<accession>K0RYA1</accession>
<evidence type="ECO:0000313" key="4">
    <source>
        <dbReference type="Proteomes" id="UP000266841"/>
    </source>
</evidence>
<evidence type="ECO:0000256" key="2">
    <source>
        <dbReference type="SAM" id="Phobius"/>
    </source>
</evidence>
<sequence>MSRHDNTAPGRLRRAAFFVLPVLAFGLGSLLSTFYYWNHVREMKLDPLRRENDQLNQKIQNLQRQQSKTEAVFPYASIMEENFGASVKMPDKQLKTHLNSIIIRNREVHAPTRDELLKSLYGIGPQAVSFYDGFAFPYDQAVRYPTSKYVSNFVRDHQNVFDLIESLMLPKEDDIRFIVEAGSFVGSSANVWVKFARRHNATLLCIDTWEGDVNMWVLPQFKQPMSITYGRGHLYDNFIQNIIDGNSTDVVLPMAVSSLVGAKILWAQKFSPDVVYIDTAHEQGETLGELFAYWEILRPGGVLIGDDYDYFPAVKHDVDEFVAYKNLHLSFTKSGKTFAIKKPRSNS</sequence>
<reference evidence="3 4" key="1">
    <citation type="journal article" date="2012" name="Genome Biol.">
        <title>Genome and low-iron response of an oceanic diatom adapted to chronic iron limitation.</title>
        <authorList>
            <person name="Lommer M."/>
            <person name="Specht M."/>
            <person name="Roy A.S."/>
            <person name="Kraemer L."/>
            <person name="Andreson R."/>
            <person name="Gutowska M.A."/>
            <person name="Wolf J."/>
            <person name="Bergner S.V."/>
            <person name="Schilhabel M.B."/>
            <person name="Klostermeier U.C."/>
            <person name="Beiko R.G."/>
            <person name="Rosenstiel P."/>
            <person name="Hippler M."/>
            <person name="Laroche J."/>
        </authorList>
    </citation>
    <scope>NUCLEOTIDE SEQUENCE [LARGE SCALE GENOMIC DNA]</scope>
    <source>
        <strain evidence="3 4">CCMP1005</strain>
    </source>
</reference>
<evidence type="ECO:0000256" key="1">
    <source>
        <dbReference type="SAM" id="Coils"/>
    </source>
</evidence>
<evidence type="ECO:0000313" key="3">
    <source>
        <dbReference type="EMBL" id="EJK58718.1"/>
    </source>
</evidence>
<dbReference type="InterPro" id="IPR029063">
    <property type="entry name" value="SAM-dependent_MTases_sf"/>
</dbReference>
<dbReference type="PANTHER" id="PTHR37909:SF1">
    <property type="entry name" value="S-ADENOSYL-L-METHIONINE-DEPENDENT METHYLTRANSFERASES SUPERFAMILY PROTEIN"/>
    <property type="match status" value="1"/>
</dbReference>
<keyword evidence="2" id="KW-0472">Membrane</keyword>
<keyword evidence="4" id="KW-1185">Reference proteome</keyword>